<evidence type="ECO:0000313" key="1">
    <source>
        <dbReference type="EMBL" id="KFI39329.1"/>
    </source>
</evidence>
<organism evidence="1 2">
    <name type="scientific">Bifidobacterium actinocoloniiforme DSM 22766</name>
    <dbReference type="NCBI Taxonomy" id="1437605"/>
    <lineage>
        <taxon>Bacteria</taxon>
        <taxon>Bacillati</taxon>
        <taxon>Actinomycetota</taxon>
        <taxon>Actinomycetes</taxon>
        <taxon>Bifidobacteriales</taxon>
        <taxon>Bifidobacteriaceae</taxon>
        <taxon>Bifidobacterium</taxon>
    </lineage>
</organism>
<dbReference type="EMBL" id="JGYK01000002">
    <property type="protein sequence ID" value="KFI39329.1"/>
    <property type="molecule type" value="Genomic_DNA"/>
</dbReference>
<comment type="caution">
    <text evidence="1">The sequence shown here is derived from an EMBL/GenBank/DDBJ whole genome shotgun (WGS) entry which is preliminary data.</text>
</comment>
<dbReference type="AlphaFoldDB" id="A0A086YYH9"/>
<keyword evidence="2" id="KW-1185">Reference proteome</keyword>
<proteinExistence type="predicted"/>
<accession>A0A086YYH9</accession>
<protein>
    <submittedName>
        <fullName evidence="1">Uncharacterized protein</fullName>
    </submittedName>
</protein>
<gene>
    <name evidence="1" type="ORF">BACT_0159</name>
</gene>
<dbReference type="eggNOG" id="ENOG503311A">
    <property type="taxonomic scope" value="Bacteria"/>
</dbReference>
<reference evidence="1 2" key="1">
    <citation type="submission" date="2014-03" db="EMBL/GenBank/DDBJ databases">
        <title>Genomics of Bifidobacteria.</title>
        <authorList>
            <person name="Ventura M."/>
            <person name="Milani C."/>
            <person name="Lugli G.A."/>
        </authorList>
    </citation>
    <scope>NUCLEOTIDE SEQUENCE [LARGE SCALE GENOMIC DNA]</scope>
    <source>
        <strain evidence="1 2">DSM 22766</strain>
    </source>
</reference>
<name>A0A086YYH9_9BIFI</name>
<evidence type="ECO:0000313" key="2">
    <source>
        <dbReference type="Proteomes" id="UP000029015"/>
    </source>
</evidence>
<dbReference type="Proteomes" id="UP000029015">
    <property type="component" value="Unassembled WGS sequence"/>
</dbReference>
<sequence length="87" mass="9343">MSHVLGATEDPGILDQPKGLRDPGTAVGGLWAGSFVLQGERSFWNVARPERPVVIQLTGEPYSRLVLGVANPRALVDRINAALPAWL</sequence>
<dbReference type="RefSeq" id="WP_201777324.1">
    <property type="nucleotide sequence ID" value="NZ_CP011786.1"/>
</dbReference>